<feature type="domain" description="YubB ferredoxin-like" evidence="1">
    <location>
        <begin position="124"/>
        <end position="202"/>
    </location>
</feature>
<gene>
    <name evidence="2" type="ORF">SAMN05660299_01706</name>
</gene>
<evidence type="ECO:0000259" key="1">
    <source>
        <dbReference type="Pfam" id="PF18406"/>
    </source>
</evidence>
<evidence type="ECO:0000313" key="3">
    <source>
        <dbReference type="Proteomes" id="UP000199309"/>
    </source>
</evidence>
<dbReference type="RefSeq" id="WP_091650599.1">
    <property type="nucleotide sequence ID" value="NZ_FNHQ01000016.1"/>
</dbReference>
<dbReference type="Gene3D" id="3.30.70.1270">
    <property type="entry name" value="Api92-like domains"/>
    <property type="match status" value="1"/>
</dbReference>
<reference evidence="2 3" key="1">
    <citation type="submission" date="2016-10" db="EMBL/GenBank/DDBJ databases">
        <authorList>
            <person name="de Groot N.N."/>
        </authorList>
    </citation>
    <scope>NUCLEOTIDE SEQUENCE [LARGE SCALE GENOMIC DNA]</scope>
    <source>
        <strain evidence="2 3">DSM 16981</strain>
    </source>
</reference>
<dbReference type="InterPro" id="IPR041329">
    <property type="entry name" value="YubB_C"/>
</dbReference>
<sequence length="240" mass="27764">MPNYVQNKMTITSPHIGQLWETIKGKDSLLDFNQIIPMPPSLQIESSSVMELSFYAEIYLQEGIIPDGLRSRYEKERHTHETIKAYLRRLEKQRQINRDLGRKAYQNQQQYGYTDWYGWSIAHWGTKWNAMDAVITDPDHTLSFQTAWAAPIPVIQKLAAMFPDSTITHVWADEDIGTNCGWMRYEDGKLQEAYAAPNHFSTAYEIYETCWGPSPCLYTDDEGHKQYHGCEDCHNCDAAV</sequence>
<dbReference type="Proteomes" id="UP000199309">
    <property type="component" value="Unassembled WGS sequence"/>
</dbReference>
<protein>
    <recommendedName>
        <fullName evidence="1">YubB ferredoxin-like domain-containing protein</fullName>
    </recommendedName>
</protein>
<dbReference type="STRING" id="349095.SAMN05660299_01706"/>
<keyword evidence="3" id="KW-1185">Reference proteome</keyword>
<dbReference type="SUPFAM" id="SSF160940">
    <property type="entry name" value="Api92-like"/>
    <property type="match status" value="1"/>
</dbReference>
<dbReference type="AlphaFoldDB" id="A0A1G9WXN7"/>
<dbReference type="OrthoDB" id="7992117at2"/>
<proteinExistence type="predicted"/>
<dbReference type="EMBL" id="FNHQ01000016">
    <property type="protein sequence ID" value="SDM89227.1"/>
    <property type="molecule type" value="Genomic_DNA"/>
</dbReference>
<name>A0A1G9WXN7_9FIRM</name>
<organism evidence="2 3">
    <name type="scientific">Megasphaera paucivorans</name>
    <dbReference type="NCBI Taxonomy" id="349095"/>
    <lineage>
        <taxon>Bacteria</taxon>
        <taxon>Bacillati</taxon>
        <taxon>Bacillota</taxon>
        <taxon>Negativicutes</taxon>
        <taxon>Veillonellales</taxon>
        <taxon>Veillonellaceae</taxon>
        <taxon>Megasphaera</taxon>
    </lineage>
</organism>
<dbReference type="Pfam" id="PF18406">
    <property type="entry name" value="DUF1281_C"/>
    <property type="match status" value="1"/>
</dbReference>
<accession>A0A1G9WXN7</accession>
<evidence type="ECO:0000313" key="2">
    <source>
        <dbReference type="EMBL" id="SDM89227.1"/>
    </source>
</evidence>